<keyword evidence="2 6" id="KW-1003">Cell membrane</keyword>
<proteinExistence type="inferred from homology"/>
<dbReference type="EMBL" id="JAUSTU010000036">
    <property type="protein sequence ID" value="MDQ0157737.1"/>
    <property type="molecule type" value="Genomic_DNA"/>
</dbReference>
<feature type="transmembrane region" description="Helical" evidence="6">
    <location>
        <begin position="590"/>
        <end position="612"/>
    </location>
</feature>
<feature type="transmembrane region" description="Helical" evidence="6">
    <location>
        <begin position="286"/>
        <end position="311"/>
    </location>
</feature>
<organism evidence="8 9">
    <name type="scientific">Anoxybacillus andreesenii</name>
    <dbReference type="NCBI Taxonomy" id="1325932"/>
    <lineage>
        <taxon>Bacteria</taxon>
        <taxon>Bacillati</taxon>
        <taxon>Bacillota</taxon>
        <taxon>Bacilli</taxon>
        <taxon>Bacillales</taxon>
        <taxon>Anoxybacillaceae</taxon>
        <taxon>Anoxybacillus</taxon>
    </lineage>
</organism>
<evidence type="ECO:0000313" key="9">
    <source>
        <dbReference type="Proteomes" id="UP001231362"/>
    </source>
</evidence>
<feature type="transmembrane region" description="Helical" evidence="6">
    <location>
        <begin position="231"/>
        <end position="254"/>
    </location>
</feature>
<evidence type="ECO:0000256" key="5">
    <source>
        <dbReference type="ARBA" id="ARBA00023136"/>
    </source>
</evidence>
<dbReference type="InterPro" id="IPR052536">
    <property type="entry name" value="ABC-4_Integral_Memb_Prot"/>
</dbReference>
<feature type="transmembrane region" description="Helical" evidence="6">
    <location>
        <begin position="149"/>
        <end position="172"/>
    </location>
</feature>
<keyword evidence="4 6" id="KW-1133">Transmembrane helix</keyword>
<feature type="transmembrane region" description="Helical" evidence="6">
    <location>
        <begin position="531"/>
        <end position="556"/>
    </location>
</feature>
<evidence type="ECO:0000256" key="6">
    <source>
        <dbReference type="PIRNR" id="PIRNR018968"/>
    </source>
</evidence>
<dbReference type="InterPro" id="IPR027022">
    <property type="entry name" value="ABC_permease_BceB-typ"/>
</dbReference>
<keyword evidence="3 6" id="KW-0812">Transmembrane</keyword>
<keyword evidence="5 6" id="KW-0472">Membrane</keyword>
<keyword evidence="9" id="KW-1185">Reference proteome</keyword>
<comment type="caution">
    <text evidence="8">The sequence shown here is derived from an EMBL/GenBank/DDBJ whole genome shotgun (WGS) entry which is preliminary data.</text>
</comment>
<dbReference type="InterPro" id="IPR003838">
    <property type="entry name" value="ABC3_permease_C"/>
</dbReference>
<comment type="subcellular location">
    <subcellularLocation>
        <location evidence="1 6">Cell membrane</location>
        <topology evidence="1 6">Multi-pass membrane protein</topology>
    </subcellularLocation>
</comment>
<dbReference type="PIRSF" id="PIRSF018968">
    <property type="entry name" value="ABC_permease_BceB"/>
    <property type="match status" value="1"/>
</dbReference>
<evidence type="ECO:0000256" key="1">
    <source>
        <dbReference type="ARBA" id="ARBA00004651"/>
    </source>
</evidence>
<evidence type="ECO:0000256" key="4">
    <source>
        <dbReference type="ARBA" id="ARBA00022989"/>
    </source>
</evidence>
<feature type="transmembrane region" description="Helical" evidence="6">
    <location>
        <begin position="58"/>
        <end position="78"/>
    </location>
</feature>
<evidence type="ECO:0000256" key="3">
    <source>
        <dbReference type="ARBA" id="ARBA00022692"/>
    </source>
</evidence>
<sequence length="658" mass="74226">MSRFFYIKLALTNINKHRKTYIPYILTCISTIAMFYMMHFMSGNPGLNEMSGGDSLIIILNLGNIVIGVFSVIFLFYTNSFLIKRRKKEFGLFNILGMEKKHISRVIVWEAFYVTVFSLVIGLASGMIIGKLMFLLLNNILHFEVPLTYFVSIKSIGVTSILFLGIFVLTLLNNLRHIHLAKPIELLRGGQVGEKEPKTKWILVIIGVVALASGYYIALVTESPLVALNKFFLAVLLVIIGTYALFTAGTIALLKLMRKNKGFYYQTKHFISVSGMIYRMKQNAVGLANICILSTMVLVMLSSTVSLYIGMEDLLKNRYPKEIDILANNLSEEQAQVVEKIIHEEAEKYQIEIEDPVHYRSADFPAIREGNTFTTDRTTIKSFANISMIGLIPLDEYNQLEKQSAKLEDNEVLIYTFRGKPVENTITISGQEFQIKDQLKGLSFNGDSSGILTDSYFVVVKDEETIKSLYPVEELEKVEWKDLSYFSGFDAKGSTENEIALTKALSQKLKEASIDGYAEGRAESKESFYSIYGGLFFLGLFLGALFIMATVLIMYYKQISEGYDDKERFAIMQKVGLSKEEIKKSIKSQVLVVFFLPLVAAVIHIAFAFKVITKLLALLNLTNIGLFVICTAATILIFAVFYAIVYTLTAREYYKIVS</sequence>
<dbReference type="PANTHER" id="PTHR46795:SF3">
    <property type="entry name" value="ABC TRANSPORTER PERMEASE"/>
    <property type="match status" value="1"/>
</dbReference>
<protein>
    <submittedName>
        <fullName evidence="8">ABC transport system permease protein</fullName>
    </submittedName>
</protein>
<evidence type="ECO:0000313" key="8">
    <source>
        <dbReference type="EMBL" id="MDQ0157737.1"/>
    </source>
</evidence>
<feature type="transmembrane region" description="Helical" evidence="6">
    <location>
        <begin position="106"/>
        <end position="129"/>
    </location>
</feature>
<feature type="transmembrane region" description="Helical" evidence="6">
    <location>
        <begin position="21"/>
        <end position="38"/>
    </location>
</feature>
<gene>
    <name evidence="8" type="ORF">J2S07_004085</name>
</gene>
<dbReference type="Proteomes" id="UP001231362">
    <property type="component" value="Unassembled WGS sequence"/>
</dbReference>
<feature type="transmembrane region" description="Helical" evidence="6">
    <location>
        <begin position="201"/>
        <end position="219"/>
    </location>
</feature>
<accession>A0ABT9V9W8</accession>
<dbReference type="Pfam" id="PF02687">
    <property type="entry name" value="FtsX"/>
    <property type="match status" value="1"/>
</dbReference>
<evidence type="ECO:0000256" key="2">
    <source>
        <dbReference type="ARBA" id="ARBA00022475"/>
    </source>
</evidence>
<feature type="transmembrane region" description="Helical" evidence="6">
    <location>
        <begin position="624"/>
        <end position="648"/>
    </location>
</feature>
<reference evidence="8 9" key="1">
    <citation type="submission" date="2023-07" db="EMBL/GenBank/DDBJ databases">
        <title>Genomic Encyclopedia of Type Strains, Phase IV (KMG-IV): sequencing the most valuable type-strain genomes for metagenomic binning, comparative biology and taxonomic classification.</title>
        <authorList>
            <person name="Goeker M."/>
        </authorList>
    </citation>
    <scope>NUCLEOTIDE SEQUENCE [LARGE SCALE GENOMIC DNA]</scope>
    <source>
        <strain evidence="8 9">DSM 23948</strain>
    </source>
</reference>
<feature type="domain" description="ABC3 transporter permease C-terminal" evidence="7">
    <location>
        <begin position="65"/>
        <end position="172"/>
    </location>
</feature>
<dbReference type="RefSeq" id="WP_307152183.1">
    <property type="nucleotide sequence ID" value="NZ_JAUSTU010000036.1"/>
</dbReference>
<keyword evidence="6" id="KW-0813">Transport</keyword>
<evidence type="ECO:0000259" key="7">
    <source>
        <dbReference type="Pfam" id="PF02687"/>
    </source>
</evidence>
<name>A0ABT9V9W8_9BACL</name>
<comment type="similarity">
    <text evidence="6">Belongs to the ABC-4 integral membrane protein family.</text>
</comment>
<dbReference type="PANTHER" id="PTHR46795">
    <property type="entry name" value="ABC TRANSPORTER PERMEASE-RELATED-RELATED"/>
    <property type="match status" value="1"/>
</dbReference>